<comment type="function">
    <text evidence="6">Involved in the gluconeogenesis. Catalyzes stereospecifically the conversion of dihydroxyacetone phosphate (DHAP) to D-glyceraldehyde-3-phosphate (G3P).</text>
</comment>
<dbReference type="GO" id="GO:0006094">
    <property type="term" value="P:gluconeogenesis"/>
    <property type="evidence" value="ECO:0007669"/>
    <property type="project" value="UniProtKB-UniRule"/>
</dbReference>
<comment type="similarity">
    <text evidence="1 6 7">Belongs to the triosephosphate isomerase family.</text>
</comment>
<feature type="binding site" evidence="6">
    <location>
        <position position="211"/>
    </location>
    <ligand>
        <name>substrate</name>
    </ligand>
</feature>
<dbReference type="InterPro" id="IPR022896">
    <property type="entry name" value="TrioseP_Isoase_bac/euk"/>
</dbReference>
<evidence type="ECO:0000256" key="1">
    <source>
        <dbReference type="ARBA" id="ARBA00007422"/>
    </source>
</evidence>
<dbReference type="EC" id="5.3.1.1" evidence="6 7"/>
<dbReference type="EMBL" id="PFSI01000046">
    <property type="protein sequence ID" value="PJC24391.1"/>
    <property type="molecule type" value="Genomic_DNA"/>
</dbReference>
<dbReference type="PANTHER" id="PTHR21139:SF42">
    <property type="entry name" value="TRIOSEPHOSPHATE ISOMERASE"/>
    <property type="match status" value="1"/>
</dbReference>
<sequence>MKYIIGNWKMNLGIRESVALARGVIRITRGKEGLPEIIICPAFTALSEVKKTLAHSRVSLGAQNCGVEKSGAFTGEISAGMLLDAECKYALVGHSERRHIFGESNEIVRKRLEAMSKTKLIPVLCVGEPKSERDAGNEENYVTDQLKSALDGLSLNKKKPLFIAYEPVWAIGAKEPASIAEMINLQAFIRLVAKKITDLPDTSIKILYGGSVDSENAYSFLREGEVDGVLVGGASLSINKFEGIIKAASDVIVAQQ</sequence>
<evidence type="ECO:0000313" key="8">
    <source>
        <dbReference type="EMBL" id="PJC24391.1"/>
    </source>
</evidence>
<dbReference type="UniPathway" id="UPA00138"/>
<comment type="caution">
    <text evidence="8">The sequence shown here is derived from an EMBL/GenBank/DDBJ whole genome shotgun (WGS) entry which is preliminary data.</text>
</comment>
<dbReference type="PROSITE" id="PS51440">
    <property type="entry name" value="TIM_2"/>
    <property type="match status" value="1"/>
</dbReference>
<dbReference type="Proteomes" id="UP000230251">
    <property type="component" value="Unassembled WGS sequence"/>
</dbReference>
<dbReference type="Gene3D" id="3.20.20.70">
    <property type="entry name" value="Aldolase class I"/>
    <property type="match status" value="1"/>
</dbReference>
<keyword evidence="2 6" id="KW-0312">Gluconeogenesis</keyword>
<dbReference type="UniPathway" id="UPA00109">
    <property type="reaction ID" value="UER00189"/>
</dbReference>
<comment type="pathway">
    <text evidence="6 7">Carbohydrate biosynthesis; gluconeogenesis.</text>
</comment>
<dbReference type="NCBIfam" id="TIGR00419">
    <property type="entry name" value="tim"/>
    <property type="match status" value="1"/>
</dbReference>
<evidence type="ECO:0000313" key="9">
    <source>
        <dbReference type="Proteomes" id="UP000230251"/>
    </source>
</evidence>
<comment type="pathway">
    <text evidence="6 7">Carbohydrate degradation; glycolysis; D-glyceraldehyde 3-phosphate from glycerone phosphate: step 1/1.</text>
</comment>
<dbReference type="SUPFAM" id="SSF51351">
    <property type="entry name" value="Triosephosphate isomerase (TIM)"/>
    <property type="match status" value="1"/>
</dbReference>
<feature type="binding site" evidence="6">
    <location>
        <begin position="232"/>
        <end position="233"/>
    </location>
    <ligand>
        <name>substrate</name>
    </ligand>
</feature>
<evidence type="ECO:0000256" key="7">
    <source>
        <dbReference type="RuleBase" id="RU363013"/>
    </source>
</evidence>
<keyword evidence="3 6" id="KW-0963">Cytoplasm</keyword>
<dbReference type="InterPro" id="IPR013785">
    <property type="entry name" value="Aldolase_TIM"/>
</dbReference>
<evidence type="ECO:0000256" key="6">
    <source>
        <dbReference type="HAMAP-Rule" id="MF_00147"/>
    </source>
</evidence>
<evidence type="ECO:0000256" key="4">
    <source>
        <dbReference type="ARBA" id="ARBA00023152"/>
    </source>
</evidence>
<dbReference type="InterPro" id="IPR035990">
    <property type="entry name" value="TIM_sf"/>
</dbReference>
<feature type="active site" description="Proton acceptor" evidence="6">
    <location>
        <position position="166"/>
    </location>
</feature>
<keyword evidence="4 6" id="KW-0324">Glycolysis</keyword>
<dbReference type="GO" id="GO:0006096">
    <property type="term" value="P:glycolytic process"/>
    <property type="evidence" value="ECO:0007669"/>
    <property type="project" value="UniProtKB-UniRule"/>
</dbReference>
<feature type="active site" description="Electrophile" evidence="6">
    <location>
        <position position="94"/>
    </location>
</feature>
<proteinExistence type="inferred from homology"/>
<dbReference type="Pfam" id="PF00121">
    <property type="entry name" value="TIM"/>
    <property type="match status" value="1"/>
</dbReference>
<dbReference type="PANTHER" id="PTHR21139">
    <property type="entry name" value="TRIOSEPHOSPHATE ISOMERASE"/>
    <property type="match status" value="1"/>
</dbReference>
<accession>A0A2M8ENW7</accession>
<feature type="binding site" evidence="6">
    <location>
        <begin position="7"/>
        <end position="9"/>
    </location>
    <ligand>
        <name>substrate</name>
    </ligand>
</feature>
<comment type="subcellular location">
    <subcellularLocation>
        <location evidence="6 7">Cytoplasm</location>
    </subcellularLocation>
</comment>
<dbReference type="AlphaFoldDB" id="A0A2M8ENW7"/>
<name>A0A2M8ENW7_9BACT</name>
<dbReference type="GO" id="GO:0005829">
    <property type="term" value="C:cytosol"/>
    <property type="evidence" value="ECO:0007669"/>
    <property type="project" value="TreeGrafter"/>
</dbReference>
<dbReference type="HAMAP" id="MF_00147_B">
    <property type="entry name" value="TIM_B"/>
    <property type="match status" value="1"/>
</dbReference>
<comment type="catalytic activity">
    <reaction evidence="6 7">
        <text>D-glyceraldehyde 3-phosphate = dihydroxyacetone phosphate</text>
        <dbReference type="Rhea" id="RHEA:18585"/>
        <dbReference type="ChEBI" id="CHEBI:57642"/>
        <dbReference type="ChEBI" id="CHEBI:59776"/>
        <dbReference type="EC" id="5.3.1.1"/>
    </reaction>
</comment>
<dbReference type="GO" id="GO:0004807">
    <property type="term" value="F:triose-phosphate isomerase activity"/>
    <property type="evidence" value="ECO:0007669"/>
    <property type="project" value="UniProtKB-UniRule"/>
</dbReference>
<evidence type="ECO:0000256" key="5">
    <source>
        <dbReference type="ARBA" id="ARBA00023235"/>
    </source>
</evidence>
<protein>
    <recommendedName>
        <fullName evidence="6 7">Triosephosphate isomerase</fullName>
        <shortName evidence="6">TIM</shortName>
        <shortName evidence="6">TPI</shortName>
        <ecNumber evidence="6 7">5.3.1.1</ecNumber>
    </recommendedName>
    <alternativeName>
        <fullName evidence="6">Triose-phosphate isomerase</fullName>
    </alternativeName>
</protein>
<dbReference type="GO" id="GO:0019563">
    <property type="term" value="P:glycerol catabolic process"/>
    <property type="evidence" value="ECO:0007669"/>
    <property type="project" value="TreeGrafter"/>
</dbReference>
<feature type="binding site" evidence="6">
    <location>
        <position position="172"/>
    </location>
    <ligand>
        <name>substrate</name>
    </ligand>
</feature>
<evidence type="ECO:0000256" key="3">
    <source>
        <dbReference type="ARBA" id="ARBA00022490"/>
    </source>
</evidence>
<dbReference type="InterPro" id="IPR000652">
    <property type="entry name" value="Triosephosphate_isomerase"/>
</dbReference>
<gene>
    <name evidence="6" type="primary">tpiA</name>
    <name evidence="8" type="ORF">CO057_03055</name>
</gene>
<dbReference type="GO" id="GO:0046166">
    <property type="term" value="P:glyceraldehyde-3-phosphate biosynthetic process"/>
    <property type="evidence" value="ECO:0007669"/>
    <property type="project" value="TreeGrafter"/>
</dbReference>
<organism evidence="8 9">
    <name type="scientific">Candidatus Uhrbacteria bacterium CG_4_9_14_0_2_um_filter_41_50</name>
    <dbReference type="NCBI Taxonomy" id="1975031"/>
    <lineage>
        <taxon>Bacteria</taxon>
        <taxon>Candidatus Uhriibacteriota</taxon>
    </lineage>
</organism>
<evidence type="ECO:0000256" key="2">
    <source>
        <dbReference type="ARBA" id="ARBA00022432"/>
    </source>
</evidence>
<keyword evidence="5 6" id="KW-0413">Isomerase</keyword>
<reference evidence="9" key="1">
    <citation type="submission" date="2017-09" db="EMBL/GenBank/DDBJ databases">
        <title>Depth-based differentiation of microbial function through sediment-hosted aquifers and enrichment of novel symbionts in the deep terrestrial subsurface.</title>
        <authorList>
            <person name="Probst A.J."/>
            <person name="Ladd B."/>
            <person name="Jarett J.K."/>
            <person name="Geller-Mcgrath D.E."/>
            <person name="Sieber C.M.K."/>
            <person name="Emerson J.B."/>
            <person name="Anantharaman K."/>
            <person name="Thomas B.C."/>
            <person name="Malmstrom R."/>
            <person name="Stieglmeier M."/>
            <person name="Klingl A."/>
            <person name="Woyke T."/>
            <person name="Ryan C.M."/>
            <person name="Banfield J.F."/>
        </authorList>
    </citation>
    <scope>NUCLEOTIDE SEQUENCE [LARGE SCALE GENOMIC DNA]</scope>
</reference>
<comment type="subunit">
    <text evidence="6 7">Homodimer.</text>
</comment>
<dbReference type="CDD" id="cd00311">
    <property type="entry name" value="TIM"/>
    <property type="match status" value="1"/>
</dbReference>